<dbReference type="GeneID" id="28939735"/>
<dbReference type="Pfam" id="PF01261">
    <property type="entry name" value="AP_endonuc_2"/>
    <property type="match status" value="1"/>
</dbReference>
<name>A0A0W4ZRY6_PNEJ7</name>
<dbReference type="FunFam" id="3.20.20.150:FF:000001">
    <property type="entry name" value="Probable endonuclease 4"/>
    <property type="match status" value="1"/>
</dbReference>
<dbReference type="NCBIfam" id="NF002199">
    <property type="entry name" value="PRK01060.1-4"/>
    <property type="match status" value="1"/>
</dbReference>
<dbReference type="OrthoDB" id="7663182at2759"/>
<dbReference type="Proteomes" id="UP000053447">
    <property type="component" value="Unassembled WGS sequence"/>
</dbReference>
<evidence type="ECO:0000256" key="3">
    <source>
        <dbReference type="ARBA" id="ARBA00021759"/>
    </source>
</evidence>
<comment type="cofactor">
    <cofactor evidence="1">
        <name>Zn(2+)</name>
        <dbReference type="ChEBI" id="CHEBI:29105"/>
    </cofactor>
</comment>
<comment type="similarity">
    <text evidence="2">Belongs to the AP endonuclease 2 family.</text>
</comment>
<organism evidence="10 11">
    <name type="scientific">Pneumocystis jirovecii (strain RU7)</name>
    <name type="common">Human pneumocystis pneumonia agent</name>
    <dbReference type="NCBI Taxonomy" id="1408657"/>
    <lineage>
        <taxon>Eukaryota</taxon>
        <taxon>Fungi</taxon>
        <taxon>Dikarya</taxon>
        <taxon>Ascomycota</taxon>
        <taxon>Taphrinomycotina</taxon>
        <taxon>Pneumocystomycetes</taxon>
        <taxon>Pneumocystaceae</taxon>
        <taxon>Pneumocystis</taxon>
    </lineage>
</organism>
<dbReference type="InterPro" id="IPR001719">
    <property type="entry name" value="AP_endonuc_2"/>
</dbReference>
<dbReference type="PANTHER" id="PTHR21445:SF0">
    <property type="entry name" value="APURINIC-APYRIMIDINIC ENDONUCLEASE"/>
    <property type="match status" value="1"/>
</dbReference>
<dbReference type="Gene3D" id="3.20.20.150">
    <property type="entry name" value="Divalent-metal-dependent TIM barrel enzymes"/>
    <property type="match status" value="1"/>
</dbReference>
<gene>
    <name evidence="10" type="ORF">T551_01217</name>
</gene>
<evidence type="ECO:0000256" key="1">
    <source>
        <dbReference type="ARBA" id="ARBA00001947"/>
    </source>
</evidence>
<dbReference type="InterPro" id="IPR013022">
    <property type="entry name" value="Xyl_isomerase-like_TIM-brl"/>
</dbReference>
<dbReference type="EMBL" id="LFWA01000005">
    <property type="protein sequence ID" value="KTW31144.1"/>
    <property type="molecule type" value="Genomic_DNA"/>
</dbReference>
<dbReference type="InterPro" id="IPR036237">
    <property type="entry name" value="Xyl_isomerase-like_sf"/>
</dbReference>
<dbReference type="SMART" id="SM00518">
    <property type="entry name" value="AP2Ec"/>
    <property type="match status" value="1"/>
</dbReference>
<dbReference type="STRING" id="1408657.A0A0W4ZRY6"/>
<keyword evidence="8" id="KW-0234">DNA repair</keyword>
<dbReference type="PROSITE" id="PS00731">
    <property type="entry name" value="AP_NUCLEASE_F2_3"/>
    <property type="match status" value="1"/>
</dbReference>
<evidence type="ECO:0000256" key="4">
    <source>
        <dbReference type="ARBA" id="ARBA00022723"/>
    </source>
</evidence>
<protein>
    <recommendedName>
        <fullName evidence="3">Apurinic-apyrimidinic endonuclease 1</fullName>
    </recommendedName>
</protein>
<evidence type="ECO:0000313" key="10">
    <source>
        <dbReference type="EMBL" id="KTW31144.1"/>
    </source>
</evidence>
<keyword evidence="7" id="KW-0862">Zinc</keyword>
<dbReference type="VEuPathDB" id="FungiDB:T551_01217"/>
<dbReference type="GO" id="GO:0008311">
    <property type="term" value="F:double-stranded DNA 3'-5' DNA exonuclease activity"/>
    <property type="evidence" value="ECO:0007669"/>
    <property type="project" value="EnsemblFungi"/>
</dbReference>
<dbReference type="PANTHER" id="PTHR21445">
    <property type="entry name" value="ENDONUCLEASE IV ENDODEOXYRIBONUCLEASE IV"/>
    <property type="match status" value="1"/>
</dbReference>
<evidence type="ECO:0000256" key="6">
    <source>
        <dbReference type="ARBA" id="ARBA00022801"/>
    </source>
</evidence>
<reference evidence="11" key="1">
    <citation type="journal article" date="2016" name="Nat. Commun.">
        <title>Genome analysis of three Pneumocystis species reveals adaptation mechanisms to life exclusively in mammalian hosts.</title>
        <authorList>
            <person name="Ma L."/>
            <person name="Chen Z."/>
            <person name="Huang D.W."/>
            <person name="Kutty G."/>
            <person name="Ishihara M."/>
            <person name="Wang H."/>
            <person name="Abouelleil A."/>
            <person name="Bishop L."/>
            <person name="Davey E."/>
            <person name="Deng R."/>
            <person name="Deng X."/>
            <person name="Fan L."/>
            <person name="Fantoni G."/>
            <person name="Fitzgerald M."/>
            <person name="Gogineni E."/>
            <person name="Goldberg J.M."/>
            <person name="Handley G."/>
            <person name="Hu X."/>
            <person name="Huber C."/>
            <person name="Jiao X."/>
            <person name="Jones K."/>
            <person name="Levin J.Z."/>
            <person name="Liu Y."/>
            <person name="Macdonald P."/>
            <person name="Melnikov A."/>
            <person name="Raley C."/>
            <person name="Sassi M."/>
            <person name="Sherman B.T."/>
            <person name="Song X."/>
            <person name="Sykes S."/>
            <person name="Tran B."/>
            <person name="Walsh L."/>
            <person name="Xia Y."/>
            <person name="Yang J."/>
            <person name="Young S."/>
            <person name="Zeng Q."/>
            <person name="Zheng X."/>
            <person name="Stephens R."/>
            <person name="Nusbaum C."/>
            <person name="Birren B.W."/>
            <person name="Azadi P."/>
            <person name="Lempicki R.A."/>
            <person name="Cuomo C.A."/>
            <person name="Kovacs J.A."/>
        </authorList>
    </citation>
    <scope>NUCLEOTIDE SEQUENCE [LARGE SCALE GENOMIC DNA]</scope>
    <source>
        <strain evidence="11">RU7</strain>
    </source>
</reference>
<evidence type="ECO:0000256" key="7">
    <source>
        <dbReference type="ARBA" id="ARBA00022833"/>
    </source>
</evidence>
<keyword evidence="11" id="KW-1185">Reference proteome</keyword>
<dbReference type="PROSITE" id="PS00730">
    <property type="entry name" value="AP_NUCLEASE_F2_2"/>
    <property type="match status" value="1"/>
</dbReference>
<keyword evidence="4" id="KW-0479">Metal-binding</keyword>
<proteinExistence type="inferred from homology"/>
<dbReference type="InterPro" id="IPR018246">
    <property type="entry name" value="AP_endonuc_F2_Zn_BS"/>
</dbReference>
<keyword evidence="5" id="KW-0227">DNA damage</keyword>
<dbReference type="HAMAP" id="MF_00152">
    <property type="entry name" value="Nfo"/>
    <property type="match status" value="1"/>
</dbReference>
<comment type="caution">
    <text evidence="10">The sequence shown here is derived from an EMBL/GenBank/DDBJ whole genome shotgun (WGS) entry which is preliminary data.</text>
</comment>
<dbReference type="SUPFAM" id="SSF51658">
    <property type="entry name" value="Xylose isomerase-like"/>
    <property type="match status" value="1"/>
</dbReference>
<dbReference type="GO" id="GO:0003677">
    <property type="term" value="F:DNA binding"/>
    <property type="evidence" value="ECO:0007669"/>
    <property type="project" value="InterPro"/>
</dbReference>
<dbReference type="GO" id="GO:0006284">
    <property type="term" value="P:base-excision repair"/>
    <property type="evidence" value="ECO:0007669"/>
    <property type="project" value="EnsemblFungi"/>
</dbReference>
<evidence type="ECO:0000259" key="9">
    <source>
        <dbReference type="Pfam" id="PF01261"/>
    </source>
</evidence>
<dbReference type="CDD" id="cd00019">
    <property type="entry name" value="AP2Ec"/>
    <property type="match status" value="1"/>
</dbReference>
<dbReference type="GO" id="GO:0017005">
    <property type="term" value="F:3'-tyrosyl-DNA phosphodiesterase activity"/>
    <property type="evidence" value="ECO:0007669"/>
    <property type="project" value="EnsemblFungi"/>
</dbReference>
<dbReference type="NCBIfam" id="TIGR00587">
    <property type="entry name" value="nfo"/>
    <property type="match status" value="1"/>
</dbReference>
<evidence type="ECO:0000256" key="2">
    <source>
        <dbReference type="ARBA" id="ARBA00005340"/>
    </source>
</evidence>
<dbReference type="AlphaFoldDB" id="A0A0W4ZRY6"/>
<accession>A0A0W4ZRY6</accession>
<dbReference type="eggNOG" id="KOG3997">
    <property type="taxonomic scope" value="Eukaryota"/>
</dbReference>
<feature type="domain" description="Xylose isomerase-like TIM barrel" evidence="9">
    <location>
        <begin position="108"/>
        <end position="360"/>
    </location>
</feature>
<dbReference type="GO" id="GO:0003906">
    <property type="term" value="F:DNA-(apurinic or apyrimidinic site) endonuclease activity"/>
    <property type="evidence" value="ECO:0007669"/>
    <property type="project" value="EnsemblFungi"/>
</dbReference>
<evidence type="ECO:0000256" key="5">
    <source>
        <dbReference type="ARBA" id="ARBA00022763"/>
    </source>
</evidence>
<evidence type="ECO:0000256" key="8">
    <source>
        <dbReference type="ARBA" id="ARBA00023204"/>
    </source>
</evidence>
<keyword evidence="6" id="KW-0378">Hydrolase</keyword>
<dbReference type="GO" id="GO:0005739">
    <property type="term" value="C:mitochondrion"/>
    <property type="evidence" value="ECO:0007669"/>
    <property type="project" value="EnsemblFungi"/>
</dbReference>
<dbReference type="RefSeq" id="XP_018230134.1">
    <property type="nucleotide sequence ID" value="XM_018373480.1"/>
</dbReference>
<dbReference type="PROSITE" id="PS51432">
    <property type="entry name" value="AP_NUCLEASE_F2_4"/>
    <property type="match status" value="1"/>
</dbReference>
<dbReference type="GO" id="GO:0008270">
    <property type="term" value="F:zinc ion binding"/>
    <property type="evidence" value="ECO:0007669"/>
    <property type="project" value="InterPro"/>
</dbReference>
<evidence type="ECO:0000313" key="11">
    <source>
        <dbReference type="Proteomes" id="UP000053447"/>
    </source>
</evidence>
<sequence length="406" mass="46229">MIDISRKPDFEAFKVDKLENEKIHFPEKRKIDSLEECEFSNGDSVFSKKSFESNKSMDSSSKMQNFGIFIGAHVSAAKGIYNAAVNSASIGYFHDCFCEMLIENKSGNAFAMFLKSQRKWVASELKVQDIDYFKKLSEEYGYDLKKHVLPHGSYLVNLANSDKEKRDKAYVNFIDDVKRCQKLGIGKFNFHPGSCGNSIRADGIKHLTDCINRAHKEVSDVVLVVENMAGQGNTLGNSFEELATILDKVEDKSRIGFCLDTCHLFASGYDIRTKESYHNVMDKFENIIGFKYLAGIHLNDSKTPLGSKRDLHANIGRGYIGLEAFRVLINDKRMQDIPLILETPSNNDPKIWQDEIKLLRWLYGKESDDSEFSIKLKELKDLGKIEENSNKLKVNKKPRESKKAKK</sequence>
<dbReference type="GO" id="GO:0005634">
    <property type="term" value="C:nucleus"/>
    <property type="evidence" value="ECO:0007669"/>
    <property type="project" value="EnsemblFungi"/>
</dbReference>